<accession>A0A6J6I734</accession>
<dbReference type="InterPro" id="IPR009045">
    <property type="entry name" value="Zn_M74/Hedgehog-like"/>
</dbReference>
<proteinExistence type="predicted"/>
<dbReference type="Gene3D" id="3.30.1380.10">
    <property type="match status" value="1"/>
</dbReference>
<reference evidence="2" key="1">
    <citation type="submission" date="2020-05" db="EMBL/GenBank/DDBJ databases">
        <authorList>
            <person name="Chiriac C."/>
            <person name="Salcher M."/>
            <person name="Ghai R."/>
            <person name="Kavagutti S V."/>
        </authorList>
    </citation>
    <scope>NUCLEOTIDE SEQUENCE</scope>
</reference>
<dbReference type="SUPFAM" id="SSF55166">
    <property type="entry name" value="Hedgehog/DD-peptidase"/>
    <property type="match status" value="1"/>
</dbReference>
<dbReference type="InterPro" id="IPR039561">
    <property type="entry name" value="Peptidase_M15C"/>
</dbReference>
<dbReference type="AlphaFoldDB" id="A0A6J6I734"/>
<sequence>MRRWVSIVISVAMCVAIAITSALPVAHAEDDESFPSEYLTPAMWVSRSSLSTKQIASAVRAAGAVEAISYVISFPFLPLTAHTRDGVDKLRLANGWRIPFATMVTPPEFIAAVGGEAMAAPLLRGEVLIGETSAKVRSAHVGDVITLRDRHFGVHTFVIGAIVPDLFVDEGDIAMSRESAAVFGLVPKDLVMFTGMSSASALVSALRNRGIQTDSKFRVHTSWALPNPDASIGTGIAKSIFGEFAYRPTAGSSIQVSADWANKNIVWKKVFRDIPIANNCHKITVAAIQGALTEIKKAGLARAIDVANSNRYGGCFVGRFNRLAGVYGSPSRHAWGMAFDINTNANPQGGIPKMNCAVVRIFRKWGFAWGGNFPWADGMHFEYVGTRRDQRGYPSIYCPNKVSVPTTTLPVFGATTTSSTTTTISSTTTSTTTAPTTTVAITSIT</sequence>
<evidence type="ECO:0000313" key="2">
    <source>
        <dbReference type="EMBL" id="CAB4622311.1"/>
    </source>
</evidence>
<feature type="domain" description="Peptidase M15C" evidence="1">
    <location>
        <begin position="330"/>
        <end position="383"/>
    </location>
</feature>
<organism evidence="2">
    <name type="scientific">freshwater metagenome</name>
    <dbReference type="NCBI Taxonomy" id="449393"/>
    <lineage>
        <taxon>unclassified sequences</taxon>
        <taxon>metagenomes</taxon>
        <taxon>ecological metagenomes</taxon>
    </lineage>
</organism>
<protein>
    <submittedName>
        <fullName evidence="2">Unannotated protein</fullName>
    </submittedName>
</protein>
<dbReference type="Pfam" id="PF13539">
    <property type="entry name" value="Peptidase_M15_4"/>
    <property type="match status" value="1"/>
</dbReference>
<evidence type="ECO:0000259" key="1">
    <source>
        <dbReference type="Pfam" id="PF13539"/>
    </source>
</evidence>
<gene>
    <name evidence="2" type="ORF">UFOPK1889_00990</name>
</gene>
<dbReference type="GO" id="GO:0008233">
    <property type="term" value="F:peptidase activity"/>
    <property type="evidence" value="ECO:0007669"/>
    <property type="project" value="InterPro"/>
</dbReference>
<dbReference type="EMBL" id="CAEZUZ010000185">
    <property type="protein sequence ID" value="CAB4622311.1"/>
    <property type="molecule type" value="Genomic_DNA"/>
</dbReference>
<name>A0A6J6I734_9ZZZZ</name>